<organism evidence="2">
    <name type="scientific">marine sediment metagenome</name>
    <dbReference type="NCBI Taxonomy" id="412755"/>
    <lineage>
        <taxon>unclassified sequences</taxon>
        <taxon>metagenomes</taxon>
        <taxon>ecological metagenomes</taxon>
    </lineage>
</organism>
<dbReference type="AlphaFoldDB" id="A0A0F9RJ61"/>
<reference evidence="2" key="1">
    <citation type="journal article" date="2015" name="Nature">
        <title>Complex archaea that bridge the gap between prokaryotes and eukaryotes.</title>
        <authorList>
            <person name="Spang A."/>
            <person name="Saw J.H."/>
            <person name="Jorgensen S.L."/>
            <person name="Zaremba-Niedzwiedzka K."/>
            <person name="Martijn J."/>
            <person name="Lind A.E."/>
            <person name="van Eijk R."/>
            <person name="Schleper C."/>
            <person name="Guy L."/>
            <person name="Ettema T.J."/>
        </authorList>
    </citation>
    <scope>NUCLEOTIDE SEQUENCE</scope>
</reference>
<comment type="caution">
    <text evidence="2">The sequence shown here is derived from an EMBL/GenBank/DDBJ whole genome shotgun (WGS) entry which is preliminary data.</text>
</comment>
<gene>
    <name evidence="2" type="ORF">LCGC14_0571230</name>
</gene>
<name>A0A0F9RJ61_9ZZZZ</name>
<accession>A0A0F9RJ61</accession>
<proteinExistence type="predicted"/>
<sequence length="157" mass="18216">MEEKKTIKERIAELEEVRKELKKLEKKKKFKIPFKARVSKRRMSQGYMTVIVINDNKNLDFIREPITDGTFKCGDTIHSLSEKDIFFYKNKPFVFQPKRSLNPYNPLQKEHETYGQKLVMARMEGDKITLKKSIGWGMSVGIIVIIGIIAYSVITGA</sequence>
<keyword evidence="1" id="KW-0472">Membrane</keyword>
<keyword evidence="1" id="KW-0812">Transmembrane</keyword>
<evidence type="ECO:0000256" key="1">
    <source>
        <dbReference type="SAM" id="Phobius"/>
    </source>
</evidence>
<feature type="transmembrane region" description="Helical" evidence="1">
    <location>
        <begin position="133"/>
        <end position="154"/>
    </location>
</feature>
<protein>
    <submittedName>
        <fullName evidence="2">Uncharacterized protein</fullName>
    </submittedName>
</protein>
<evidence type="ECO:0000313" key="2">
    <source>
        <dbReference type="EMBL" id="KKN56545.1"/>
    </source>
</evidence>
<keyword evidence="1" id="KW-1133">Transmembrane helix</keyword>
<dbReference type="EMBL" id="LAZR01000839">
    <property type="protein sequence ID" value="KKN56545.1"/>
    <property type="molecule type" value="Genomic_DNA"/>
</dbReference>